<evidence type="ECO:0000256" key="11">
    <source>
        <dbReference type="ARBA" id="ARBA00023157"/>
    </source>
</evidence>
<dbReference type="EMBL" id="OB792754">
    <property type="protein sequence ID" value="CAD7424099.1"/>
    <property type="molecule type" value="Genomic_DNA"/>
</dbReference>
<gene>
    <name evidence="15" type="ORF">TMSB3V08_LOCUS1062</name>
</gene>
<dbReference type="InterPro" id="IPR023415">
    <property type="entry name" value="LDLR_class-A_CS"/>
</dbReference>
<comment type="subcellular location">
    <subcellularLocation>
        <location evidence="1">Cell membrane</location>
        <topology evidence="1">Single-pass type I membrane protein</topology>
    </subcellularLocation>
    <subcellularLocation>
        <location evidence="2">Secreted</location>
    </subcellularLocation>
</comment>
<evidence type="ECO:0000256" key="5">
    <source>
        <dbReference type="ARBA" id="ARBA00022536"/>
    </source>
</evidence>
<dbReference type="GO" id="GO:0006897">
    <property type="term" value="P:endocytosis"/>
    <property type="evidence" value="ECO:0007669"/>
    <property type="project" value="UniProtKB-KW"/>
</dbReference>
<keyword evidence="6" id="KW-0254">Endocytosis</keyword>
<evidence type="ECO:0000256" key="12">
    <source>
        <dbReference type="ARBA" id="ARBA00023170"/>
    </source>
</evidence>
<protein>
    <submittedName>
        <fullName evidence="15">Uncharacterized protein</fullName>
    </submittedName>
</protein>
<dbReference type="Gene3D" id="4.10.400.10">
    <property type="entry name" value="Low-density Lipoprotein Receptor"/>
    <property type="match status" value="3"/>
</dbReference>
<proteinExistence type="predicted"/>
<feature type="disulfide bond" evidence="14">
    <location>
        <begin position="248"/>
        <end position="266"/>
    </location>
</feature>
<evidence type="ECO:0000256" key="13">
    <source>
        <dbReference type="ARBA" id="ARBA00023180"/>
    </source>
</evidence>
<keyword evidence="12" id="KW-0675">Receptor</keyword>
<dbReference type="InterPro" id="IPR050685">
    <property type="entry name" value="LDLR"/>
</dbReference>
<dbReference type="InterPro" id="IPR036055">
    <property type="entry name" value="LDL_receptor-like_sf"/>
</dbReference>
<feature type="disulfide bond" evidence="14">
    <location>
        <begin position="241"/>
        <end position="253"/>
    </location>
</feature>
<evidence type="ECO:0000256" key="6">
    <source>
        <dbReference type="ARBA" id="ARBA00022583"/>
    </source>
</evidence>
<keyword evidence="11 14" id="KW-1015">Disulfide bond</keyword>
<evidence type="ECO:0000256" key="2">
    <source>
        <dbReference type="ARBA" id="ARBA00004613"/>
    </source>
</evidence>
<name>A0A7R9DZ74_9NEOP</name>
<dbReference type="FunFam" id="4.10.400.10:FF:000030">
    <property type="entry name" value="Sortilin related receptor 1"/>
    <property type="match status" value="1"/>
</dbReference>
<keyword evidence="3" id="KW-1003">Cell membrane</keyword>
<dbReference type="GO" id="GO:0005576">
    <property type="term" value="C:extracellular region"/>
    <property type="evidence" value="ECO:0007669"/>
    <property type="project" value="UniProtKB-SubCell"/>
</dbReference>
<evidence type="ECO:0000256" key="9">
    <source>
        <dbReference type="ARBA" id="ARBA00022989"/>
    </source>
</evidence>
<evidence type="ECO:0000256" key="14">
    <source>
        <dbReference type="PROSITE-ProRule" id="PRU00124"/>
    </source>
</evidence>
<dbReference type="CDD" id="cd00112">
    <property type="entry name" value="LDLa"/>
    <property type="match status" value="3"/>
</dbReference>
<evidence type="ECO:0000256" key="4">
    <source>
        <dbReference type="ARBA" id="ARBA00022525"/>
    </source>
</evidence>
<dbReference type="InterPro" id="IPR002172">
    <property type="entry name" value="LDrepeatLR_classA_rpt"/>
</dbReference>
<dbReference type="Pfam" id="PF00057">
    <property type="entry name" value="Ldl_recept_a"/>
    <property type="match status" value="3"/>
</dbReference>
<keyword evidence="7" id="KW-0812">Transmembrane</keyword>
<accession>A0A7R9DZ74</accession>
<keyword evidence="13" id="KW-0325">Glycoprotein</keyword>
<dbReference type="SUPFAM" id="SSF57424">
    <property type="entry name" value="LDL receptor-like module"/>
    <property type="match status" value="3"/>
</dbReference>
<keyword evidence="10" id="KW-0472">Membrane</keyword>
<reference evidence="15" key="1">
    <citation type="submission" date="2020-11" db="EMBL/GenBank/DDBJ databases">
        <authorList>
            <person name="Tran Van P."/>
        </authorList>
    </citation>
    <scope>NUCLEOTIDE SEQUENCE</scope>
</reference>
<keyword evidence="8" id="KW-0677">Repeat</keyword>
<dbReference type="FunFam" id="4.10.400.10:FF:000113">
    <property type="entry name" value="Low-density lipoprotein receptor-related protein 8"/>
    <property type="match status" value="1"/>
</dbReference>
<feature type="disulfide bond" evidence="14">
    <location>
        <begin position="180"/>
        <end position="198"/>
    </location>
</feature>
<dbReference type="AlphaFoldDB" id="A0A7R9DZ74"/>
<organism evidence="15">
    <name type="scientific">Timema monikensis</name>
    <dbReference type="NCBI Taxonomy" id="170555"/>
    <lineage>
        <taxon>Eukaryota</taxon>
        <taxon>Metazoa</taxon>
        <taxon>Ecdysozoa</taxon>
        <taxon>Arthropoda</taxon>
        <taxon>Hexapoda</taxon>
        <taxon>Insecta</taxon>
        <taxon>Pterygota</taxon>
        <taxon>Neoptera</taxon>
        <taxon>Polyneoptera</taxon>
        <taxon>Phasmatodea</taxon>
        <taxon>Timematodea</taxon>
        <taxon>Timematoidea</taxon>
        <taxon>Timematidae</taxon>
        <taxon>Timema</taxon>
    </lineage>
</organism>
<evidence type="ECO:0000256" key="8">
    <source>
        <dbReference type="ARBA" id="ARBA00022737"/>
    </source>
</evidence>
<comment type="caution">
    <text evidence="14">Lacks conserved residue(s) required for the propagation of feature annotation.</text>
</comment>
<keyword evidence="9" id="KW-1133">Transmembrane helix</keyword>
<evidence type="ECO:0000256" key="1">
    <source>
        <dbReference type="ARBA" id="ARBA00004251"/>
    </source>
</evidence>
<evidence type="ECO:0000256" key="7">
    <source>
        <dbReference type="ARBA" id="ARBA00022692"/>
    </source>
</evidence>
<dbReference type="PANTHER" id="PTHR24270:SF62">
    <property type="entry name" value="LOW-DENSITY LIPOPROTEIN RECEPTOR-RELATED PROTEIN 2"/>
    <property type="match status" value="1"/>
</dbReference>
<dbReference type="PROSITE" id="PS50068">
    <property type="entry name" value="LDLRA_2"/>
    <property type="match status" value="3"/>
</dbReference>
<evidence type="ECO:0000313" key="15">
    <source>
        <dbReference type="EMBL" id="CAD7424099.1"/>
    </source>
</evidence>
<keyword evidence="4" id="KW-0964">Secreted</keyword>
<feature type="disulfide bond" evidence="14">
    <location>
        <begin position="301"/>
        <end position="316"/>
    </location>
</feature>
<sequence>MTRPVMSLGSRLQASWIQSLSLWCEKMLFGERRYFSRVPLLHEVSPTTPTITKLLLHEVSTTTPTTTKLLLHEVSPTTPTTTKLLLHEVSPNTPTTIKLLLHEVSPTTPTITKLLLHEVSTTTPTTTKLLLHEVSPTTPTTTRVLLHEVSPTTPTTTRVLLHILTDTEKTRTCSDKEFTCSNGRCIPSHWQCDNEKDCTDESDEDPKTCLYDITEAKKVLLSTTSRFVSWVCCVCAEKRSCELNMFECAPGVCISPAWVCDRQPDCVDARDEFNCRQKVCSPEEFTCRSQLGECVPLTWMCDDNADCSDGSDEKACSKLGLPYSHVACPASLLAH</sequence>
<feature type="disulfide bond" evidence="14">
    <location>
        <begin position="260"/>
        <end position="275"/>
    </location>
</feature>
<evidence type="ECO:0000256" key="10">
    <source>
        <dbReference type="ARBA" id="ARBA00023136"/>
    </source>
</evidence>
<keyword evidence="5" id="KW-0245">EGF-like domain</keyword>
<feature type="disulfide bond" evidence="14">
    <location>
        <begin position="173"/>
        <end position="185"/>
    </location>
</feature>
<dbReference type="PROSITE" id="PS01209">
    <property type="entry name" value="LDLRA_1"/>
    <property type="match status" value="2"/>
</dbReference>
<dbReference type="GO" id="GO:0005886">
    <property type="term" value="C:plasma membrane"/>
    <property type="evidence" value="ECO:0007669"/>
    <property type="project" value="UniProtKB-SubCell"/>
</dbReference>
<dbReference type="PANTHER" id="PTHR24270">
    <property type="entry name" value="LOW-DENSITY LIPOPROTEIN RECEPTOR-RELATED"/>
    <property type="match status" value="1"/>
</dbReference>
<evidence type="ECO:0000256" key="3">
    <source>
        <dbReference type="ARBA" id="ARBA00022475"/>
    </source>
</evidence>
<dbReference type="SMART" id="SM00192">
    <property type="entry name" value="LDLa"/>
    <property type="match status" value="3"/>
</dbReference>
<dbReference type="PRINTS" id="PR00261">
    <property type="entry name" value="LDLRECEPTOR"/>
</dbReference>